<protein>
    <submittedName>
        <fullName evidence="2">Uncharacterized protein</fullName>
    </submittedName>
</protein>
<evidence type="ECO:0000313" key="2">
    <source>
        <dbReference type="EMBL" id="KAK5848114.1"/>
    </source>
</evidence>
<gene>
    <name evidence="2" type="ORF">PBY51_005759</name>
</gene>
<evidence type="ECO:0000256" key="1">
    <source>
        <dbReference type="SAM" id="MobiDB-lite"/>
    </source>
</evidence>
<feature type="region of interest" description="Disordered" evidence="1">
    <location>
        <begin position="20"/>
        <end position="58"/>
    </location>
</feature>
<sequence>MGVTLEDAGSTSLLLLSSKLRDHQRVHNQRDHNQRDHNQRDYNQRDYNQRDGDTSGPTLQWQLYCLSVSLSLSKFG</sequence>
<name>A0AAN8A9T3_ELEMC</name>
<dbReference type="EMBL" id="JAUZQC010000025">
    <property type="protein sequence ID" value="KAK5848114.1"/>
    <property type="molecule type" value="Genomic_DNA"/>
</dbReference>
<keyword evidence="3" id="KW-1185">Reference proteome</keyword>
<evidence type="ECO:0000313" key="3">
    <source>
        <dbReference type="Proteomes" id="UP001346869"/>
    </source>
</evidence>
<reference evidence="2 3" key="2">
    <citation type="journal article" date="2023" name="Mol. Biol. Evol.">
        <title>Genomics of Secondarily Temperate Adaptation in the Only Non-Antarctic Icefish.</title>
        <authorList>
            <person name="Rivera-Colon A.G."/>
            <person name="Rayamajhi N."/>
            <person name="Minhas B.F."/>
            <person name="Madrigal G."/>
            <person name="Bilyk K.T."/>
            <person name="Yoon V."/>
            <person name="Hune M."/>
            <person name="Gregory S."/>
            <person name="Cheng C.H.C."/>
            <person name="Catchen J.M."/>
        </authorList>
    </citation>
    <scope>NUCLEOTIDE SEQUENCE [LARGE SCALE GENOMIC DNA]</scope>
    <source>
        <strain evidence="2">JMC-PN-2008</strain>
    </source>
</reference>
<dbReference type="Proteomes" id="UP001346869">
    <property type="component" value="Unassembled WGS sequence"/>
</dbReference>
<accession>A0AAN8A9T3</accession>
<comment type="caution">
    <text evidence="2">The sequence shown here is derived from an EMBL/GenBank/DDBJ whole genome shotgun (WGS) entry which is preliminary data.</text>
</comment>
<feature type="compositionally biased region" description="Basic and acidic residues" evidence="1">
    <location>
        <begin position="20"/>
        <end position="53"/>
    </location>
</feature>
<dbReference type="AlphaFoldDB" id="A0AAN8A9T3"/>
<reference evidence="2 3" key="1">
    <citation type="journal article" date="2023" name="Genes (Basel)">
        <title>Chromosome-Level Genome Assembly and Circadian Gene Repertoire of the Patagonia Blennie Eleginops maclovinus-The Closest Ancestral Proxy of Antarctic Cryonotothenioids.</title>
        <authorList>
            <person name="Cheng C.C."/>
            <person name="Rivera-Colon A.G."/>
            <person name="Minhas B.F."/>
            <person name="Wilson L."/>
            <person name="Rayamajhi N."/>
            <person name="Vargas-Chacoff L."/>
            <person name="Catchen J.M."/>
        </authorList>
    </citation>
    <scope>NUCLEOTIDE SEQUENCE [LARGE SCALE GENOMIC DNA]</scope>
    <source>
        <strain evidence="2">JMC-PN-2008</strain>
    </source>
</reference>
<organism evidence="2 3">
    <name type="scientific">Eleginops maclovinus</name>
    <name type="common">Patagonian blennie</name>
    <name type="synonym">Eleginus maclovinus</name>
    <dbReference type="NCBI Taxonomy" id="56733"/>
    <lineage>
        <taxon>Eukaryota</taxon>
        <taxon>Metazoa</taxon>
        <taxon>Chordata</taxon>
        <taxon>Craniata</taxon>
        <taxon>Vertebrata</taxon>
        <taxon>Euteleostomi</taxon>
        <taxon>Actinopterygii</taxon>
        <taxon>Neopterygii</taxon>
        <taxon>Teleostei</taxon>
        <taxon>Neoteleostei</taxon>
        <taxon>Acanthomorphata</taxon>
        <taxon>Eupercaria</taxon>
        <taxon>Perciformes</taxon>
        <taxon>Notothenioidei</taxon>
        <taxon>Eleginopidae</taxon>
        <taxon>Eleginops</taxon>
    </lineage>
</organism>
<proteinExistence type="predicted"/>